<dbReference type="EMBL" id="JAMLDX010000007">
    <property type="protein sequence ID" value="MCP3730846.1"/>
    <property type="molecule type" value="Genomic_DNA"/>
</dbReference>
<protein>
    <submittedName>
        <fullName evidence="2">Uncharacterized protein</fullName>
    </submittedName>
</protein>
<reference evidence="2" key="1">
    <citation type="submission" date="2022-05" db="EMBL/GenBank/DDBJ databases">
        <title>Sphingomonas sp. strain MG17 Genome sequencing and assembly.</title>
        <authorList>
            <person name="Kim I."/>
        </authorList>
    </citation>
    <scope>NUCLEOTIDE SEQUENCE</scope>
    <source>
        <strain evidence="2">MG17</strain>
    </source>
</reference>
<gene>
    <name evidence="2" type="ORF">M9978_10435</name>
</gene>
<evidence type="ECO:0000313" key="2">
    <source>
        <dbReference type="EMBL" id="MCP3730846.1"/>
    </source>
</evidence>
<dbReference type="Proteomes" id="UP001139451">
    <property type="component" value="Unassembled WGS sequence"/>
</dbReference>
<sequence length="112" mass="12293">MRKAIAKEGEAAAKARAEAGWKRTEAQKAANKVSQFDALQASASADKRERLLKAKSASFTGPLVANLDRQQMKNWYFRSALRNEQSATDRAETQTEQKAQSSGPVDLKPSNP</sequence>
<dbReference type="AlphaFoldDB" id="A0A9X2HGR9"/>
<name>A0A9X2HGR9_9SPHN</name>
<evidence type="ECO:0000256" key="1">
    <source>
        <dbReference type="SAM" id="MobiDB-lite"/>
    </source>
</evidence>
<organism evidence="2 3">
    <name type="scientific">Sphingomonas tagetis</name>
    <dbReference type="NCBI Taxonomy" id="2949092"/>
    <lineage>
        <taxon>Bacteria</taxon>
        <taxon>Pseudomonadati</taxon>
        <taxon>Pseudomonadota</taxon>
        <taxon>Alphaproteobacteria</taxon>
        <taxon>Sphingomonadales</taxon>
        <taxon>Sphingomonadaceae</taxon>
        <taxon>Sphingomonas</taxon>
    </lineage>
</organism>
<proteinExistence type="predicted"/>
<evidence type="ECO:0000313" key="3">
    <source>
        <dbReference type="Proteomes" id="UP001139451"/>
    </source>
</evidence>
<keyword evidence="3" id="KW-1185">Reference proteome</keyword>
<feature type="region of interest" description="Disordered" evidence="1">
    <location>
        <begin position="83"/>
        <end position="112"/>
    </location>
</feature>
<comment type="caution">
    <text evidence="2">The sequence shown here is derived from an EMBL/GenBank/DDBJ whole genome shotgun (WGS) entry which is preliminary data.</text>
</comment>
<accession>A0A9X2HGR9</accession>